<evidence type="ECO:0000313" key="12">
    <source>
        <dbReference type="EMBL" id="KAA5539857.1"/>
    </source>
</evidence>
<dbReference type="GO" id="GO:0003688">
    <property type="term" value="F:DNA replication origin binding"/>
    <property type="evidence" value="ECO:0007669"/>
    <property type="project" value="TreeGrafter"/>
</dbReference>
<dbReference type="Gene3D" id="3.30.300.180">
    <property type="match status" value="1"/>
</dbReference>
<dbReference type="GO" id="GO:0005524">
    <property type="term" value="F:ATP binding"/>
    <property type="evidence" value="ECO:0007669"/>
    <property type="project" value="UniProtKB-KW"/>
</dbReference>
<keyword evidence="6 7" id="KW-0238">DNA-binding</keyword>
<gene>
    <name evidence="12" type="ORF">FYK55_22670</name>
</gene>
<dbReference type="SMART" id="SM00382">
    <property type="entry name" value="AAA"/>
    <property type="match status" value="1"/>
</dbReference>
<keyword evidence="13" id="KW-1185">Reference proteome</keyword>
<evidence type="ECO:0000256" key="1">
    <source>
        <dbReference type="ARBA" id="ARBA00022490"/>
    </source>
</evidence>
<dbReference type="Pfam" id="PF08299">
    <property type="entry name" value="Bac_DnaA_C"/>
    <property type="match status" value="1"/>
</dbReference>
<sequence>MMEDCAPGMSTTQGCNDDRDVVDRFKEALEQRVGPERFDIWFARIRFEYRDPQSPGSDPPEHAAVANQGPVANPCRTEASDPSDSGEPDSGEPDSGKPSRGETTRGRARGKLAAIAQGQFAADRLSKHFLSAMRGAAATVFGGDTAVVIEVDDTPAQQVPLPFCDAPTEGAGGADSTAAQSTDLQSTGVQRVDGPAVVPSRPASISRRATKGHGGSGAKSLRSILSDGTNSRRPGAPRQGTGRPSTAAEHARQLSLPELEAGLSAASATGPAGRPAQSAPQATQPSPSGQPCKSGHTWENFVAGSCNELARTACQMAIQNPSVASPLVLWGPPGCGKTHLLSAVAGKLRGLHRLRRVVLMSAEEFTNDFIKALNTNCLPAFRLRFRDVDALLIDDIQFFVDKKATIRELHHTIESLAEFGKPLVFAGTKAPTEIQGLGSELSGRLASGLVCQVQSLDVATRMELLQRYADQRCSFAWPRETLKEIAELADGEGRVLSGIVNLVALLQRMLGEMPTMQQIRQHGSHLLRSSGVPITLSAIERAVEKVFELDSKSLQSKSQTKAITEPRMLAMFLSREMTSSAFSEIGGHFGGRSHSTAILATQRVRQWIDGGKAIGRGRAALSTDEAIRRIESMLKTG</sequence>
<dbReference type="GO" id="GO:0006270">
    <property type="term" value="P:DNA replication initiation"/>
    <property type="evidence" value="ECO:0007669"/>
    <property type="project" value="InterPro"/>
</dbReference>
<keyword evidence="2 7" id="KW-0235">DNA replication</keyword>
<dbReference type="SUPFAM" id="SSF48295">
    <property type="entry name" value="TrpR-like"/>
    <property type="match status" value="1"/>
</dbReference>
<feature type="domain" description="AAA+ ATPase" evidence="10">
    <location>
        <begin position="323"/>
        <end position="631"/>
    </location>
</feature>
<comment type="caution">
    <text evidence="12">The sequence shown here is derived from an EMBL/GenBank/DDBJ whole genome shotgun (WGS) entry which is preliminary data.</text>
</comment>
<keyword evidence="5" id="KW-0446">Lipid-binding</keyword>
<feature type="compositionally biased region" description="Polar residues" evidence="9">
    <location>
        <begin position="278"/>
        <end position="291"/>
    </location>
</feature>
<feature type="region of interest" description="Disordered" evidence="9">
    <location>
        <begin position="264"/>
        <end position="295"/>
    </location>
</feature>
<feature type="compositionally biased region" description="Polar residues" evidence="9">
    <location>
        <begin position="177"/>
        <end position="189"/>
    </location>
</feature>
<feature type="region of interest" description="Disordered" evidence="9">
    <location>
        <begin position="50"/>
        <end position="107"/>
    </location>
</feature>
<dbReference type="SMART" id="SM00760">
    <property type="entry name" value="Bac_DnaA_C"/>
    <property type="match status" value="1"/>
</dbReference>
<dbReference type="InterPro" id="IPR013159">
    <property type="entry name" value="DnaA_C"/>
</dbReference>
<dbReference type="GO" id="GO:0008289">
    <property type="term" value="F:lipid binding"/>
    <property type="evidence" value="ECO:0007669"/>
    <property type="project" value="UniProtKB-KW"/>
</dbReference>
<organism evidence="12 13">
    <name type="scientific">Roseiconus nitratireducens</name>
    <dbReference type="NCBI Taxonomy" id="2605748"/>
    <lineage>
        <taxon>Bacteria</taxon>
        <taxon>Pseudomonadati</taxon>
        <taxon>Planctomycetota</taxon>
        <taxon>Planctomycetia</taxon>
        <taxon>Pirellulales</taxon>
        <taxon>Pirellulaceae</taxon>
        <taxon>Roseiconus</taxon>
    </lineage>
</organism>
<accession>A0A5M6CX98</accession>
<dbReference type="PRINTS" id="PR00051">
    <property type="entry name" value="DNAA"/>
</dbReference>
<evidence type="ECO:0000256" key="8">
    <source>
        <dbReference type="RuleBase" id="RU004227"/>
    </source>
</evidence>
<dbReference type="GO" id="GO:0005886">
    <property type="term" value="C:plasma membrane"/>
    <property type="evidence" value="ECO:0007669"/>
    <property type="project" value="TreeGrafter"/>
</dbReference>
<dbReference type="InterPro" id="IPR010921">
    <property type="entry name" value="Trp_repressor/repl_initiator"/>
</dbReference>
<comment type="similarity">
    <text evidence="8">Belongs to the DnaA family.</text>
</comment>
<dbReference type="SUPFAM" id="SSF52540">
    <property type="entry name" value="P-loop containing nucleoside triphosphate hydrolases"/>
    <property type="match status" value="1"/>
</dbReference>
<comment type="function">
    <text evidence="7">Plays an essential role in the initiation and regulation of chromosomal replication. ATP-DnaA binds to the origin of replication (oriC) to initiate formation of the DNA replication initiation complex once per cell cycle. Binds the DnaA box (a 9 base pair repeat at the origin) and separates the double-stranded (ds)DNA. Forms a right-handed helical filament on oriC DNA; dsDNA binds to the exterior of the filament while single-stranded (ss)DNA is stabiized in the filament's interior. The ATP-DnaA-oriC complex binds and stabilizes one strand of the AT-rich DNA unwinding element (DUE), permitting loading of DNA polymerase. After initiation quickly degrades to an ADP-DnaA complex that is not apt for DNA replication. Binds acidic phospholipids.</text>
</comment>
<evidence type="ECO:0000313" key="13">
    <source>
        <dbReference type="Proteomes" id="UP000324479"/>
    </source>
</evidence>
<dbReference type="EMBL" id="VWOX01000016">
    <property type="protein sequence ID" value="KAA5539857.1"/>
    <property type="molecule type" value="Genomic_DNA"/>
</dbReference>
<evidence type="ECO:0000259" key="11">
    <source>
        <dbReference type="SMART" id="SM00760"/>
    </source>
</evidence>
<evidence type="ECO:0000256" key="2">
    <source>
        <dbReference type="ARBA" id="ARBA00022705"/>
    </source>
</evidence>
<dbReference type="Pfam" id="PF00308">
    <property type="entry name" value="Bac_DnaA"/>
    <property type="match status" value="1"/>
</dbReference>
<dbReference type="InterPro" id="IPR020591">
    <property type="entry name" value="Chromosome_initiator_DnaA-like"/>
</dbReference>
<evidence type="ECO:0000256" key="5">
    <source>
        <dbReference type="ARBA" id="ARBA00023121"/>
    </source>
</evidence>
<dbReference type="InterPro" id="IPR027417">
    <property type="entry name" value="P-loop_NTPase"/>
</dbReference>
<keyword evidence="3 7" id="KW-0547">Nucleotide-binding</keyword>
<dbReference type="Gene3D" id="1.10.1750.10">
    <property type="match status" value="1"/>
</dbReference>
<dbReference type="Proteomes" id="UP000324479">
    <property type="component" value="Unassembled WGS sequence"/>
</dbReference>
<reference evidence="12 13" key="1">
    <citation type="submission" date="2019-08" db="EMBL/GenBank/DDBJ databases">
        <authorList>
            <person name="Dhanesh K."/>
            <person name="Kumar G."/>
            <person name="Sasikala C."/>
            <person name="Venkata Ramana C."/>
        </authorList>
    </citation>
    <scope>NUCLEOTIDE SEQUENCE [LARGE SCALE GENOMIC DNA]</scope>
    <source>
        <strain evidence="12 13">JC645</strain>
    </source>
</reference>
<dbReference type="Gene3D" id="3.40.50.300">
    <property type="entry name" value="P-loop containing nucleotide triphosphate hydrolases"/>
    <property type="match status" value="1"/>
</dbReference>
<evidence type="ECO:0000256" key="7">
    <source>
        <dbReference type="RuleBase" id="RU000577"/>
    </source>
</evidence>
<name>A0A5M6CX98_9BACT</name>
<protein>
    <recommendedName>
        <fullName evidence="7">Chromosomal replication initiator protein DnaA</fullName>
    </recommendedName>
</protein>
<keyword evidence="1" id="KW-0963">Cytoplasm</keyword>
<dbReference type="CDD" id="cd06571">
    <property type="entry name" value="Bac_DnaA_C"/>
    <property type="match status" value="1"/>
</dbReference>
<dbReference type="CDD" id="cd00009">
    <property type="entry name" value="AAA"/>
    <property type="match status" value="1"/>
</dbReference>
<feature type="compositionally biased region" description="Basic and acidic residues" evidence="9">
    <location>
        <begin position="94"/>
        <end position="105"/>
    </location>
</feature>
<evidence type="ECO:0000256" key="6">
    <source>
        <dbReference type="ARBA" id="ARBA00023125"/>
    </source>
</evidence>
<proteinExistence type="inferred from homology"/>
<dbReference type="AlphaFoldDB" id="A0A5M6CX98"/>
<keyword evidence="4 7" id="KW-0067">ATP-binding</keyword>
<evidence type="ECO:0000256" key="9">
    <source>
        <dbReference type="SAM" id="MobiDB-lite"/>
    </source>
</evidence>
<dbReference type="PANTHER" id="PTHR30050">
    <property type="entry name" value="CHROMOSOMAL REPLICATION INITIATOR PROTEIN DNAA"/>
    <property type="match status" value="1"/>
</dbReference>
<evidence type="ECO:0000259" key="10">
    <source>
        <dbReference type="SMART" id="SM00382"/>
    </source>
</evidence>
<dbReference type="InterPro" id="IPR003593">
    <property type="entry name" value="AAA+_ATPase"/>
</dbReference>
<dbReference type="GO" id="GO:0006275">
    <property type="term" value="P:regulation of DNA replication"/>
    <property type="evidence" value="ECO:0007669"/>
    <property type="project" value="InterPro"/>
</dbReference>
<dbReference type="InterPro" id="IPR038454">
    <property type="entry name" value="DnaA_N_sf"/>
</dbReference>
<feature type="domain" description="Chromosomal replication initiator DnaA C-terminal" evidence="11">
    <location>
        <begin position="535"/>
        <end position="604"/>
    </location>
</feature>
<dbReference type="PANTHER" id="PTHR30050:SF2">
    <property type="entry name" value="CHROMOSOMAL REPLICATION INITIATOR PROTEIN DNAA"/>
    <property type="match status" value="1"/>
</dbReference>
<evidence type="ECO:0000256" key="3">
    <source>
        <dbReference type="ARBA" id="ARBA00022741"/>
    </source>
</evidence>
<feature type="region of interest" description="Disordered" evidence="9">
    <location>
        <begin position="167"/>
        <end position="251"/>
    </location>
</feature>
<evidence type="ECO:0000256" key="4">
    <source>
        <dbReference type="ARBA" id="ARBA00022840"/>
    </source>
</evidence>
<dbReference type="InterPro" id="IPR013317">
    <property type="entry name" value="DnaA_dom"/>
</dbReference>